<dbReference type="InterPro" id="IPR023459">
    <property type="entry name" value="Tscrpt_elong_fac_GreA/B_fam"/>
</dbReference>
<dbReference type="Gene3D" id="3.10.50.30">
    <property type="entry name" value="Transcription elongation factor, GreA/GreB, C-terminal domain"/>
    <property type="match status" value="1"/>
</dbReference>
<dbReference type="GO" id="GO:0016301">
    <property type="term" value="F:kinase activity"/>
    <property type="evidence" value="ECO:0007669"/>
    <property type="project" value="UniProtKB-KW"/>
</dbReference>
<evidence type="ECO:0000313" key="2">
    <source>
        <dbReference type="EMBL" id="MCF4098362.1"/>
    </source>
</evidence>
<dbReference type="InterPro" id="IPR001437">
    <property type="entry name" value="Tscrpt_elong_fac_GreA/B_C"/>
</dbReference>
<dbReference type="Pfam" id="PF01272">
    <property type="entry name" value="GreA_GreB"/>
    <property type="match status" value="1"/>
</dbReference>
<reference evidence="2 3" key="1">
    <citation type="submission" date="2022-01" db="EMBL/GenBank/DDBJ databases">
        <title>Maritalea mediterranea sp. nov., isolated from marine plastic residues from the Malva-rosa beach (Valencia, Spain).</title>
        <authorList>
            <person name="Vidal-Verdu A."/>
            <person name="Molina-Menor E."/>
            <person name="Pascual J."/>
            <person name="Pereto J."/>
            <person name="Porcar M."/>
        </authorList>
    </citation>
    <scope>NUCLEOTIDE SEQUENCE [LARGE SCALE GENOMIC DNA]</scope>
    <source>
        <strain evidence="2 3">P4.10X</strain>
    </source>
</reference>
<dbReference type="InterPro" id="IPR036953">
    <property type="entry name" value="GreA/GreB_C_sf"/>
</dbReference>
<dbReference type="NCBIfam" id="NF004396">
    <property type="entry name" value="PRK05753.1"/>
    <property type="match status" value="1"/>
</dbReference>
<organism evidence="2 3">
    <name type="scientific">Maritalea mediterranea</name>
    <dbReference type="NCBI Taxonomy" id="2909667"/>
    <lineage>
        <taxon>Bacteria</taxon>
        <taxon>Pseudomonadati</taxon>
        <taxon>Pseudomonadota</taxon>
        <taxon>Alphaproteobacteria</taxon>
        <taxon>Hyphomicrobiales</taxon>
        <taxon>Devosiaceae</taxon>
        <taxon>Maritalea</taxon>
    </lineage>
</organism>
<proteinExistence type="predicted"/>
<dbReference type="PANTHER" id="PTHR30437">
    <property type="entry name" value="TRANSCRIPTION ELONGATION FACTOR GREA"/>
    <property type="match status" value="1"/>
</dbReference>
<gene>
    <name evidence="2" type="primary">rnk</name>
    <name evidence="2" type="ORF">L1I42_07665</name>
</gene>
<evidence type="ECO:0000313" key="3">
    <source>
        <dbReference type="Proteomes" id="UP001201217"/>
    </source>
</evidence>
<dbReference type="SUPFAM" id="SSF54534">
    <property type="entry name" value="FKBP-like"/>
    <property type="match status" value="1"/>
</dbReference>
<dbReference type="EMBL" id="JAKGTI010000001">
    <property type="protein sequence ID" value="MCF4098362.1"/>
    <property type="molecule type" value="Genomic_DNA"/>
</dbReference>
<comment type="caution">
    <text evidence="2">The sequence shown here is derived from an EMBL/GenBank/DDBJ whole genome shotgun (WGS) entry which is preliminary data.</text>
</comment>
<keyword evidence="2" id="KW-0808">Transferase</keyword>
<keyword evidence="2" id="KW-0418">Kinase</keyword>
<dbReference type="Proteomes" id="UP001201217">
    <property type="component" value="Unassembled WGS sequence"/>
</dbReference>
<dbReference type="RefSeq" id="WP_236113886.1">
    <property type="nucleotide sequence ID" value="NZ_JAKGTI010000001.1"/>
</dbReference>
<sequence>MAKQFGYLLMSVKYETKLPEIFIGDAVFEQLSNLAEVAKGATQEVAHQLINELERATMLPQAKLSDDVVRMGSYVSFITSDGFDRSFQLVPPGDADVSNGRISVLTPVGAALIGLSGGQTIPWKTADGRMLDLTVRTVSQVPPPWR</sequence>
<evidence type="ECO:0000259" key="1">
    <source>
        <dbReference type="Pfam" id="PF01272"/>
    </source>
</evidence>
<protein>
    <submittedName>
        <fullName evidence="2">Nucleoside diphosphate kinase regulator</fullName>
    </submittedName>
</protein>
<keyword evidence="3" id="KW-1185">Reference proteome</keyword>
<name>A0ABS9E831_9HYPH</name>
<feature type="domain" description="Transcription elongation factor GreA/GreB C-terminal" evidence="1">
    <location>
        <begin position="65"/>
        <end position="139"/>
    </location>
</feature>
<dbReference type="PANTHER" id="PTHR30437:SF5">
    <property type="entry name" value="REGULATOR OF NUCLEOSIDE DIPHOSPHATE KINASE"/>
    <property type="match status" value="1"/>
</dbReference>
<accession>A0ABS9E831</accession>